<accession>A0A6P6S0U9</accession>
<dbReference type="Gene3D" id="1.25.40.510">
    <property type="entry name" value="GLE1-like"/>
    <property type="match status" value="1"/>
</dbReference>
<dbReference type="GeneID" id="34623198"/>
<evidence type="ECO:0000256" key="4">
    <source>
        <dbReference type="ARBA" id="ARBA00022816"/>
    </source>
</evidence>
<evidence type="ECO:0000313" key="13">
    <source>
        <dbReference type="RefSeq" id="XP_026193414.1"/>
    </source>
</evidence>
<dbReference type="InterPro" id="IPR012476">
    <property type="entry name" value="GLE1"/>
</dbReference>
<keyword evidence="3" id="KW-0813">Transport</keyword>
<dbReference type="OrthoDB" id="333604at2759"/>
<reference evidence="13" key="1">
    <citation type="submission" date="2025-08" db="UniProtKB">
        <authorList>
            <consortium name="RefSeq"/>
        </authorList>
    </citation>
    <scope>IDENTIFICATION</scope>
</reference>
<evidence type="ECO:0000313" key="12">
    <source>
        <dbReference type="Proteomes" id="UP000515125"/>
    </source>
</evidence>
<evidence type="ECO:0000256" key="3">
    <source>
        <dbReference type="ARBA" id="ARBA00022448"/>
    </source>
</evidence>
<dbReference type="GO" id="GO:0005543">
    <property type="term" value="F:phospholipid binding"/>
    <property type="evidence" value="ECO:0007669"/>
    <property type="project" value="TreeGrafter"/>
</dbReference>
<dbReference type="AlphaFoldDB" id="A0A6P6S0U9"/>
<name>A0A6P6S0U9_9EIME</name>
<dbReference type="Proteomes" id="UP000515125">
    <property type="component" value="Unplaced"/>
</dbReference>
<dbReference type="GO" id="GO:0005737">
    <property type="term" value="C:cytoplasm"/>
    <property type="evidence" value="ECO:0007669"/>
    <property type="project" value="TreeGrafter"/>
</dbReference>
<feature type="region of interest" description="Disordered" evidence="11">
    <location>
        <begin position="99"/>
        <end position="148"/>
    </location>
</feature>
<protein>
    <recommendedName>
        <fullName evidence="9">mRNA export factor GLE1</fullName>
    </recommendedName>
    <alternativeName>
        <fullName evidence="10">Nucleoporin GLE1</fullName>
    </alternativeName>
</protein>
<comment type="similarity">
    <text evidence="2">Belongs to the GLE1 family.</text>
</comment>
<dbReference type="GO" id="GO:0044614">
    <property type="term" value="C:nuclear pore cytoplasmic filaments"/>
    <property type="evidence" value="ECO:0007669"/>
    <property type="project" value="TreeGrafter"/>
</dbReference>
<feature type="compositionally biased region" description="Basic and acidic residues" evidence="11">
    <location>
        <begin position="196"/>
        <end position="260"/>
    </location>
</feature>
<evidence type="ECO:0000256" key="5">
    <source>
        <dbReference type="ARBA" id="ARBA00022927"/>
    </source>
</evidence>
<keyword evidence="8" id="KW-0539">Nucleus</keyword>
<gene>
    <name evidence="13" type="primary">LOC34623198</name>
</gene>
<dbReference type="PANTHER" id="PTHR12960:SF0">
    <property type="entry name" value="MRNA EXPORT FACTOR GLE1"/>
    <property type="match status" value="1"/>
</dbReference>
<sequence length="536" mass="59583">MHGGTGKTGAARKCKNPAAAAAAAAAVARAAETPQRAEYREAVRSTKAAAAAAVQKSATEPADSPPTSVESAGGAEAVQHSVSTIRRGKASAQFVQEFAADSAAAARDPRSNAAASTALSAEQVRAAVGGKRHSPVEKEQQEELAAAAAADRFSSLRRLLEATKDAKAELIAEQQAEEKAEQRREAERLEALRQKAERERREKEEAAKRQALLEEQQRKKEEEQQQRRREEEERRKKQEAEERKKQEAEEQRKQEVEKAQQKQQLQEAAQTDVTGMVYWGEQTDGSHARAIETLRGFIRGPLKRMPEGAEEFFCRELAKRILALCERGGQLSVRPSSVWAYGYLIRGVASHAKDFERIFRAALFSVCTYATPFSHRRTQGMTAEAFYRLRGQWAGESEVDFFDRMAASLRLWIAYLVCSQKLEDVWLWGARFINMLCSTSAKAGRIAPALLLEFLQTAGHAAARQYKKQFSKVMDIIRTSVLPRFEALKQKNAEGIGATVTQLALLVEDFYKSGHAFPEPEGKQMKQKESELSQDV</sequence>
<dbReference type="InterPro" id="IPR038506">
    <property type="entry name" value="GLE1-like_sf"/>
</dbReference>
<proteinExistence type="inferred from homology"/>
<feature type="region of interest" description="Disordered" evidence="11">
    <location>
        <begin position="196"/>
        <end position="267"/>
    </location>
</feature>
<feature type="compositionally biased region" description="Basic and acidic residues" evidence="11">
    <location>
        <begin position="35"/>
        <end position="44"/>
    </location>
</feature>
<evidence type="ECO:0000256" key="10">
    <source>
        <dbReference type="ARBA" id="ARBA00029983"/>
    </source>
</evidence>
<dbReference type="GO" id="GO:0000822">
    <property type="term" value="F:inositol hexakisphosphate binding"/>
    <property type="evidence" value="ECO:0007669"/>
    <property type="project" value="TreeGrafter"/>
</dbReference>
<keyword evidence="7" id="KW-0906">Nuclear pore complex</keyword>
<evidence type="ECO:0000256" key="8">
    <source>
        <dbReference type="ARBA" id="ARBA00023242"/>
    </source>
</evidence>
<evidence type="ECO:0000256" key="6">
    <source>
        <dbReference type="ARBA" id="ARBA00023010"/>
    </source>
</evidence>
<feature type="region of interest" description="Disordered" evidence="11">
    <location>
        <begin position="517"/>
        <end position="536"/>
    </location>
</feature>
<keyword evidence="12" id="KW-1185">Reference proteome</keyword>
<evidence type="ECO:0000256" key="9">
    <source>
        <dbReference type="ARBA" id="ARBA00026227"/>
    </source>
</evidence>
<feature type="region of interest" description="Disordered" evidence="11">
    <location>
        <begin position="31"/>
        <end position="86"/>
    </location>
</feature>
<organism evidence="12 13">
    <name type="scientific">Cyclospora cayetanensis</name>
    <dbReference type="NCBI Taxonomy" id="88456"/>
    <lineage>
        <taxon>Eukaryota</taxon>
        <taxon>Sar</taxon>
        <taxon>Alveolata</taxon>
        <taxon>Apicomplexa</taxon>
        <taxon>Conoidasida</taxon>
        <taxon>Coccidia</taxon>
        <taxon>Eucoccidiorida</taxon>
        <taxon>Eimeriorina</taxon>
        <taxon>Eimeriidae</taxon>
        <taxon>Cyclospora</taxon>
    </lineage>
</organism>
<keyword evidence="6" id="KW-0811">Translocation</keyword>
<evidence type="ECO:0000256" key="1">
    <source>
        <dbReference type="ARBA" id="ARBA00004567"/>
    </source>
</evidence>
<evidence type="ECO:0000256" key="7">
    <source>
        <dbReference type="ARBA" id="ARBA00023132"/>
    </source>
</evidence>
<dbReference type="GO" id="GO:0015031">
    <property type="term" value="P:protein transport"/>
    <property type="evidence" value="ECO:0007669"/>
    <property type="project" value="UniProtKB-KW"/>
</dbReference>
<comment type="subcellular location">
    <subcellularLocation>
        <location evidence="1">Nucleus</location>
        <location evidence="1">Nuclear pore complex</location>
    </subcellularLocation>
</comment>
<dbReference type="Pfam" id="PF07817">
    <property type="entry name" value="GLE1"/>
    <property type="match status" value="1"/>
</dbReference>
<feature type="compositionally biased region" description="Low complexity" evidence="11">
    <location>
        <begin position="45"/>
        <end position="60"/>
    </location>
</feature>
<dbReference type="GO" id="GO:0031369">
    <property type="term" value="F:translation initiation factor binding"/>
    <property type="evidence" value="ECO:0007669"/>
    <property type="project" value="TreeGrafter"/>
</dbReference>
<dbReference type="GO" id="GO:0016973">
    <property type="term" value="P:poly(A)+ mRNA export from nucleus"/>
    <property type="evidence" value="ECO:0007669"/>
    <property type="project" value="InterPro"/>
</dbReference>
<dbReference type="PANTHER" id="PTHR12960">
    <property type="entry name" value="GLE-1-RELATED"/>
    <property type="match status" value="1"/>
</dbReference>
<evidence type="ECO:0000256" key="2">
    <source>
        <dbReference type="ARBA" id="ARBA00011056"/>
    </source>
</evidence>
<evidence type="ECO:0000256" key="11">
    <source>
        <dbReference type="SAM" id="MobiDB-lite"/>
    </source>
</evidence>
<keyword evidence="5" id="KW-0653">Protein transport</keyword>
<feature type="compositionally biased region" description="Basic and acidic residues" evidence="11">
    <location>
        <begin position="518"/>
        <end position="536"/>
    </location>
</feature>
<feature type="compositionally biased region" description="Low complexity" evidence="11">
    <location>
        <begin position="99"/>
        <end position="116"/>
    </location>
</feature>
<keyword evidence="4" id="KW-0509">mRNA transport</keyword>
<dbReference type="RefSeq" id="XP_026193414.1">
    <property type="nucleotide sequence ID" value="XM_026337629.1"/>
</dbReference>